<proteinExistence type="predicted"/>
<accession>A0A2N9HG13</accession>
<dbReference type="EMBL" id="OIVN01003424">
    <property type="protein sequence ID" value="SPD11122.1"/>
    <property type="molecule type" value="Genomic_DNA"/>
</dbReference>
<gene>
    <name evidence="2" type="ORF">FSB_LOCUS39004</name>
</gene>
<protein>
    <submittedName>
        <fullName evidence="2">Uncharacterized protein</fullName>
    </submittedName>
</protein>
<reference evidence="2" key="1">
    <citation type="submission" date="2018-02" db="EMBL/GenBank/DDBJ databases">
        <authorList>
            <person name="Cohen D.B."/>
            <person name="Kent A.D."/>
        </authorList>
    </citation>
    <scope>NUCLEOTIDE SEQUENCE</scope>
</reference>
<name>A0A2N9HG13_FAGSY</name>
<evidence type="ECO:0000256" key="1">
    <source>
        <dbReference type="SAM" id="MobiDB-lite"/>
    </source>
</evidence>
<feature type="compositionally biased region" description="Low complexity" evidence="1">
    <location>
        <begin position="32"/>
        <end position="44"/>
    </location>
</feature>
<evidence type="ECO:0000313" key="2">
    <source>
        <dbReference type="EMBL" id="SPD11122.1"/>
    </source>
</evidence>
<feature type="region of interest" description="Disordered" evidence="1">
    <location>
        <begin position="1"/>
        <end position="54"/>
    </location>
</feature>
<sequence>MARLRNLTARSRRWQRPRASPSGFIPLPSLDSTNSRNSRGRTSGPALVDNPMLAPPLVDNPISHHRSPTTPSRITARQQPHLAPLLTDNLILAPPFVDNPSLAPPPPLSSI</sequence>
<organism evidence="2">
    <name type="scientific">Fagus sylvatica</name>
    <name type="common">Beechnut</name>
    <dbReference type="NCBI Taxonomy" id="28930"/>
    <lineage>
        <taxon>Eukaryota</taxon>
        <taxon>Viridiplantae</taxon>
        <taxon>Streptophyta</taxon>
        <taxon>Embryophyta</taxon>
        <taxon>Tracheophyta</taxon>
        <taxon>Spermatophyta</taxon>
        <taxon>Magnoliopsida</taxon>
        <taxon>eudicotyledons</taxon>
        <taxon>Gunneridae</taxon>
        <taxon>Pentapetalae</taxon>
        <taxon>rosids</taxon>
        <taxon>fabids</taxon>
        <taxon>Fagales</taxon>
        <taxon>Fagaceae</taxon>
        <taxon>Fagus</taxon>
    </lineage>
</organism>
<dbReference type="AlphaFoldDB" id="A0A2N9HG13"/>